<proteinExistence type="predicted"/>
<sequence length="294" mass="33820">MSANGVDVLGLVSQAQSVNAPYSMFNNVRGQQINNYYNKDTEKERRELADWLTPLNFRQTQSNIYGNRREGTGDWVLDNEVFKEWQTGCAKTMWCPGIPGTGKTVLASYIINFLTEKYNTPDVAVAYIYCNYKEQSTQTVYDLVASLLKQLVQDHSSTFTRVASQYQSYRQQGYRPTIQQVHNTLMSEIKQFQQVFVVVDALDEITESDNKRYDLLNKLRSLGCSLLVTSREMDSIRKALRNVPYMHIRAHDDDIRRYIEGRILPGTLLYELINGDPPLREEIIECIIKRAGGM</sequence>
<dbReference type="PANTHER" id="PTHR10039">
    <property type="entry name" value="AMELOGENIN"/>
    <property type="match status" value="1"/>
</dbReference>
<dbReference type="STRING" id="936435.F8PKH6"/>
<organism evidence="4">
    <name type="scientific">Serpula lacrymans var. lacrymans (strain S7.3)</name>
    <name type="common">Dry rot fungus</name>
    <dbReference type="NCBI Taxonomy" id="936435"/>
    <lineage>
        <taxon>Eukaryota</taxon>
        <taxon>Fungi</taxon>
        <taxon>Dikarya</taxon>
        <taxon>Basidiomycota</taxon>
        <taxon>Agaricomycotina</taxon>
        <taxon>Agaricomycetes</taxon>
        <taxon>Agaricomycetidae</taxon>
        <taxon>Boletales</taxon>
        <taxon>Coniophorineae</taxon>
        <taxon>Serpulaceae</taxon>
        <taxon>Serpula</taxon>
    </lineage>
</organism>
<name>F8PKH6_SERL3</name>
<dbReference type="SUPFAM" id="SSF52540">
    <property type="entry name" value="P-loop containing nucleoside triphosphate hydrolases"/>
    <property type="match status" value="1"/>
</dbReference>
<evidence type="ECO:0000313" key="4">
    <source>
        <dbReference type="Proteomes" id="UP000008063"/>
    </source>
</evidence>
<dbReference type="InterPro" id="IPR027417">
    <property type="entry name" value="P-loop_NTPase"/>
</dbReference>
<dbReference type="AlphaFoldDB" id="F8PKH6"/>
<dbReference type="InParanoid" id="F8PKH6"/>
<reference evidence="4" key="1">
    <citation type="journal article" date="2011" name="Science">
        <title>The plant cell wall-decomposing machinery underlies the functional diversity of forest fungi.</title>
        <authorList>
            <person name="Eastwood D.C."/>
            <person name="Floudas D."/>
            <person name="Binder M."/>
            <person name="Majcherczyk A."/>
            <person name="Schneider P."/>
            <person name="Aerts A."/>
            <person name="Asiegbu F.O."/>
            <person name="Baker S.E."/>
            <person name="Barry K."/>
            <person name="Bendiksby M."/>
            <person name="Blumentritt M."/>
            <person name="Coutinho P.M."/>
            <person name="Cullen D."/>
            <person name="de Vries R.P."/>
            <person name="Gathman A."/>
            <person name="Goodell B."/>
            <person name="Henrissat B."/>
            <person name="Ihrmark K."/>
            <person name="Kauserud H."/>
            <person name="Kohler A."/>
            <person name="LaButti K."/>
            <person name="Lapidus A."/>
            <person name="Lavin J.L."/>
            <person name="Lee Y.-H."/>
            <person name="Lindquist E."/>
            <person name="Lilly W."/>
            <person name="Lucas S."/>
            <person name="Morin E."/>
            <person name="Murat C."/>
            <person name="Oguiza J.A."/>
            <person name="Park J."/>
            <person name="Pisabarro A.G."/>
            <person name="Riley R."/>
            <person name="Rosling A."/>
            <person name="Salamov A."/>
            <person name="Schmidt O."/>
            <person name="Schmutz J."/>
            <person name="Skrede I."/>
            <person name="Stenlid J."/>
            <person name="Wiebenga A."/>
            <person name="Xie X."/>
            <person name="Kuees U."/>
            <person name="Hibbett D.S."/>
            <person name="Hoffmeister D."/>
            <person name="Hoegberg N."/>
            <person name="Martin F."/>
            <person name="Grigoriev I.V."/>
            <person name="Watkinson S.C."/>
        </authorList>
    </citation>
    <scope>NUCLEOTIDE SEQUENCE [LARGE SCALE GENOMIC DNA]</scope>
    <source>
        <strain evidence="4">strain S7.3</strain>
    </source>
</reference>
<dbReference type="OMA" id="ICACFTR"/>
<dbReference type="Proteomes" id="UP000008063">
    <property type="component" value="Unassembled WGS sequence"/>
</dbReference>
<dbReference type="OrthoDB" id="3036502at2759"/>
<gene>
    <name evidence="3" type="ORF">SERLA73DRAFT_149665</name>
</gene>
<dbReference type="InterPro" id="IPR056884">
    <property type="entry name" value="NPHP3-like_N"/>
</dbReference>
<dbReference type="EMBL" id="GL945475">
    <property type="protein sequence ID" value="EGO03310.1"/>
    <property type="molecule type" value="Genomic_DNA"/>
</dbReference>
<evidence type="ECO:0000256" key="1">
    <source>
        <dbReference type="ARBA" id="ARBA00022737"/>
    </source>
</evidence>
<dbReference type="Pfam" id="PF24883">
    <property type="entry name" value="NPHP3_N"/>
    <property type="match status" value="1"/>
</dbReference>
<evidence type="ECO:0000259" key="2">
    <source>
        <dbReference type="Pfam" id="PF24883"/>
    </source>
</evidence>
<dbReference type="HOGENOM" id="CLU_000288_34_5_1"/>
<accession>F8PKH6</accession>
<dbReference type="Gene3D" id="3.40.50.300">
    <property type="entry name" value="P-loop containing nucleotide triphosphate hydrolases"/>
    <property type="match status" value="1"/>
</dbReference>
<protein>
    <recommendedName>
        <fullName evidence="2">Nephrocystin 3-like N-terminal domain-containing protein</fullName>
    </recommendedName>
</protein>
<dbReference type="PANTHER" id="PTHR10039:SF15">
    <property type="entry name" value="NACHT DOMAIN-CONTAINING PROTEIN"/>
    <property type="match status" value="1"/>
</dbReference>
<feature type="domain" description="Nephrocystin 3-like N-terminal" evidence="2">
    <location>
        <begin position="71"/>
        <end position="231"/>
    </location>
</feature>
<keyword evidence="1" id="KW-0677">Repeat</keyword>
<evidence type="ECO:0000313" key="3">
    <source>
        <dbReference type="EMBL" id="EGO03310.1"/>
    </source>
</evidence>
<keyword evidence="4" id="KW-1185">Reference proteome</keyword>